<dbReference type="Proteomes" id="UP000283833">
    <property type="component" value="Unassembled WGS sequence"/>
</dbReference>
<dbReference type="PANTHER" id="PTHR12521:SF0">
    <property type="entry name" value="ADP-RIBOSE GLYCOHYDROLASE OARD1"/>
    <property type="match status" value="1"/>
</dbReference>
<dbReference type="PROSITE" id="PS51154">
    <property type="entry name" value="MACRO"/>
    <property type="match status" value="1"/>
</dbReference>
<dbReference type="CDD" id="cd02901">
    <property type="entry name" value="Macro_Poa1p-like"/>
    <property type="match status" value="1"/>
</dbReference>
<reference evidence="3 4" key="1">
    <citation type="submission" date="2018-08" db="EMBL/GenBank/DDBJ databases">
        <title>A genome reference for cultivated species of the human gut microbiota.</title>
        <authorList>
            <person name="Zou Y."/>
            <person name="Xue W."/>
            <person name="Luo G."/>
        </authorList>
    </citation>
    <scope>NUCLEOTIDE SEQUENCE [LARGE SCALE GENOMIC DNA]</scope>
    <source>
        <strain evidence="3 4">AF18-14</strain>
    </source>
</reference>
<dbReference type="EMBL" id="QRXI01000005">
    <property type="protein sequence ID" value="RGT96120.1"/>
    <property type="molecule type" value="Genomic_DNA"/>
</dbReference>
<protein>
    <submittedName>
        <fullName evidence="3">Appr-1-p processing protein</fullName>
    </submittedName>
</protein>
<evidence type="ECO:0000259" key="2">
    <source>
        <dbReference type="PROSITE" id="PS51154"/>
    </source>
</evidence>
<sequence>MNNITFHKGNIFNSKTQTIVNTINCVGVMGKGIALVFKLRYPEMFEKYKEFCQSKMIGIGKLWLYKSENTPQWVLNFPTKFHWKYPSKMEYLEAGLQKFVDSYKEKGITSIAFPLLGTHNGGLDKIEVLDLMHKYLEQCDIPIEIYEYDPLAPDDMFENFMLKWIDISHSEKIKILGSRFSKQIEIIDKAIHEDNIKSMIALIEYQGIGIATMQKCFNLAMSYKKEPTLEL</sequence>
<comment type="catalytic activity">
    <reaction evidence="1">
        <text>an N-(ADP-alpha-D-ribosyl)-thymidine in DNA + H2O = a thymidine in DNA + ADP-D-ribose</text>
        <dbReference type="Rhea" id="RHEA:71655"/>
        <dbReference type="Rhea" id="RHEA-COMP:13556"/>
        <dbReference type="Rhea" id="RHEA-COMP:18051"/>
        <dbReference type="ChEBI" id="CHEBI:15377"/>
        <dbReference type="ChEBI" id="CHEBI:57967"/>
        <dbReference type="ChEBI" id="CHEBI:137386"/>
        <dbReference type="ChEBI" id="CHEBI:191199"/>
    </reaction>
    <physiologicalReaction direction="left-to-right" evidence="1">
        <dbReference type="Rhea" id="RHEA:71656"/>
    </physiologicalReaction>
</comment>
<dbReference type="GO" id="GO:0140291">
    <property type="term" value="P:peptidyl-glutamate ADP-deribosylation"/>
    <property type="evidence" value="ECO:0007669"/>
    <property type="project" value="TreeGrafter"/>
</dbReference>
<dbReference type="Pfam" id="PF01661">
    <property type="entry name" value="Macro"/>
    <property type="match status" value="1"/>
</dbReference>
<evidence type="ECO:0000313" key="4">
    <source>
        <dbReference type="Proteomes" id="UP000283833"/>
    </source>
</evidence>
<dbReference type="Gene3D" id="3.40.220.10">
    <property type="entry name" value="Leucine Aminopeptidase, subunit E, domain 1"/>
    <property type="match status" value="1"/>
</dbReference>
<evidence type="ECO:0000313" key="3">
    <source>
        <dbReference type="EMBL" id="RGT96120.1"/>
    </source>
</evidence>
<dbReference type="InterPro" id="IPR002589">
    <property type="entry name" value="Macro_dom"/>
</dbReference>
<dbReference type="PANTHER" id="PTHR12521">
    <property type="entry name" value="PROTEIN C6ORF130"/>
    <property type="match status" value="1"/>
</dbReference>
<dbReference type="AlphaFoldDB" id="A0A412QYA8"/>
<evidence type="ECO:0000256" key="1">
    <source>
        <dbReference type="ARBA" id="ARBA00035885"/>
    </source>
</evidence>
<name>A0A412QYA8_PHOVU</name>
<comment type="caution">
    <text evidence="3">The sequence shown here is derived from an EMBL/GenBank/DDBJ whole genome shotgun (WGS) entry which is preliminary data.</text>
</comment>
<dbReference type="InterPro" id="IPR043472">
    <property type="entry name" value="Macro_dom-like"/>
</dbReference>
<organism evidence="3 4">
    <name type="scientific">Phocaeicola vulgatus</name>
    <name type="common">Bacteroides vulgatus</name>
    <dbReference type="NCBI Taxonomy" id="821"/>
    <lineage>
        <taxon>Bacteria</taxon>
        <taxon>Pseudomonadati</taxon>
        <taxon>Bacteroidota</taxon>
        <taxon>Bacteroidia</taxon>
        <taxon>Bacteroidales</taxon>
        <taxon>Bacteroidaceae</taxon>
        <taxon>Phocaeicola</taxon>
    </lineage>
</organism>
<gene>
    <name evidence="3" type="ORF">DWX04_05245</name>
</gene>
<dbReference type="SMART" id="SM00506">
    <property type="entry name" value="A1pp"/>
    <property type="match status" value="1"/>
</dbReference>
<feature type="domain" description="Macro" evidence="2">
    <location>
        <begin position="1"/>
        <end position="152"/>
    </location>
</feature>
<accession>A0A412QYA8</accession>
<proteinExistence type="predicted"/>
<dbReference type="InterPro" id="IPR050892">
    <property type="entry name" value="ADP-ribose_metab_enzymes"/>
</dbReference>
<dbReference type="RefSeq" id="WP_117852416.1">
    <property type="nucleotide sequence ID" value="NZ_JADPFR010000164.1"/>
</dbReference>
<dbReference type="SUPFAM" id="SSF52949">
    <property type="entry name" value="Macro domain-like"/>
    <property type="match status" value="1"/>
</dbReference>